<feature type="compositionally biased region" description="Basic and acidic residues" evidence="2">
    <location>
        <begin position="600"/>
        <end position="613"/>
    </location>
</feature>
<dbReference type="PROSITE" id="PS51192">
    <property type="entry name" value="HELICASE_ATP_BIND_1"/>
    <property type="match status" value="1"/>
</dbReference>
<dbReference type="InterPro" id="IPR014001">
    <property type="entry name" value="Helicase_ATP-bd"/>
</dbReference>
<dbReference type="PANTHER" id="PTHR13710">
    <property type="entry name" value="DNA HELICASE RECQ FAMILY MEMBER"/>
    <property type="match status" value="1"/>
</dbReference>
<comment type="similarity">
    <text evidence="1">Belongs to the helicase family. RecQ subfamily.</text>
</comment>
<dbReference type="SUPFAM" id="SSF52540">
    <property type="entry name" value="P-loop containing nucleoside triphosphate hydrolases"/>
    <property type="match status" value="1"/>
</dbReference>
<dbReference type="Proteomes" id="UP001383192">
    <property type="component" value="Unassembled WGS sequence"/>
</dbReference>
<organism evidence="4 5">
    <name type="scientific">Paramarasmius palmivorus</name>
    <dbReference type="NCBI Taxonomy" id="297713"/>
    <lineage>
        <taxon>Eukaryota</taxon>
        <taxon>Fungi</taxon>
        <taxon>Dikarya</taxon>
        <taxon>Basidiomycota</taxon>
        <taxon>Agaricomycotina</taxon>
        <taxon>Agaricomycetes</taxon>
        <taxon>Agaricomycetidae</taxon>
        <taxon>Agaricales</taxon>
        <taxon>Marasmiineae</taxon>
        <taxon>Marasmiaceae</taxon>
        <taxon>Paramarasmius</taxon>
    </lineage>
</organism>
<feature type="region of interest" description="Disordered" evidence="2">
    <location>
        <begin position="600"/>
        <end position="695"/>
    </location>
</feature>
<keyword evidence="4" id="KW-0378">Hydrolase</keyword>
<dbReference type="SMART" id="SM00487">
    <property type="entry name" value="DEXDc"/>
    <property type="match status" value="1"/>
</dbReference>
<evidence type="ECO:0000256" key="2">
    <source>
        <dbReference type="SAM" id="MobiDB-lite"/>
    </source>
</evidence>
<dbReference type="GO" id="GO:0009378">
    <property type="term" value="F:four-way junction helicase activity"/>
    <property type="evidence" value="ECO:0007669"/>
    <property type="project" value="TreeGrafter"/>
</dbReference>
<feature type="domain" description="Helicase ATP-binding" evidence="3">
    <location>
        <begin position="39"/>
        <end position="218"/>
    </location>
</feature>
<feature type="compositionally biased region" description="Low complexity" evidence="2">
    <location>
        <begin position="642"/>
        <end position="656"/>
    </location>
</feature>
<accession>A0AAW0BN95</accession>
<reference evidence="4 5" key="1">
    <citation type="submission" date="2024-01" db="EMBL/GenBank/DDBJ databases">
        <title>A draft genome for a cacao thread blight-causing isolate of Paramarasmius palmivorus.</title>
        <authorList>
            <person name="Baruah I.K."/>
            <person name="Bukari Y."/>
            <person name="Amoako-Attah I."/>
            <person name="Meinhardt L.W."/>
            <person name="Bailey B.A."/>
            <person name="Cohen S.P."/>
        </authorList>
    </citation>
    <scope>NUCLEOTIDE SEQUENCE [LARGE SCALE GENOMIC DNA]</scope>
    <source>
        <strain evidence="4 5">GH-12</strain>
    </source>
</reference>
<name>A0AAW0BN95_9AGAR</name>
<proteinExistence type="inferred from homology"/>
<comment type="caution">
    <text evidence="4">The sequence shown here is derived from an EMBL/GenBank/DDBJ whole genome shotgun (WGS) entry which is preliminary data.</text>
</comment>
<evidence type="ECO:0000256" key="1">
    <source>
        <dbReference type="ARBA" id="ARBA00005446"/>
    </source>
</evidence>
<keyword evidence="5" id="KW-1185">Reference proteome</keyword>
<dbReference type="InterPro" id="IPR011545">
    <property type="entry name" value="DEAD/DEAH_box_helicase_dom"/>
</dbReference>
<dbReference type="GO" id="GO:0016787">
    <property type="term" value="F:hydrolase activity"/>
    <property type="evidence" value="ECO:0007669"/>
    <property type="project" value="UniProtKB-KW"/>
</dbReference>
<feature type="compositionally biased region" description="Pro residues" evidence="2">
    <location>
        <begin position="628"/>
        <end position="641"/>
    </location>
</feature>
<dbReference type="Gene3D" id="3.40.50.300">
    <property type="entry name" value="P-loop containing nucleotide triphosphate hydrolases"/>
    <property type="match status" value="2"/>
</dbReference>
<dbReference type="Pfam" id="PF00270">
    <property type="entry name" value="DEAD"/>
    <property type="match status" value="1"/>
</dbReference>
<dbReference type="GO" id="GO:0000724">
    <property type="term" value="P:double-strand break repair via homologous recombination"/>
    <property type="evidence" value="ECO:0007669"/>
    <property type="project" value="TreeGrafter"/>
</dbReference>
<dbReference type="GO" id="GO:0005694">
    <property type="term" value="C:chromosome"/>
    <property type="evidence" value="ECO:0007669"/>
    <property type="project" value="TreeGrafter"/>
</dbReference>
<protein>
    <submittedName>
        <fullName evidence="4">mRNA splicing protein prp28</fullName>
        <ecNumber evidence="4">3.6.4.13</ecNumber>
    </submittedName>
</protein>
<dbReference type="EC" id="3.6.4.13" evidence="4"/>
<evidence type="ECO:0000259" key="3">
    <source>
        <dbReference type="PROSITE" id="PS51192"/>
    </source>
</evidence>
<dbReference type="GO" id="GO:0043138">
    <property type="term" value="F:3'-5' DNA helicase activity"/>
    <property type="evidence" value="ECO:0007669"/>
    <property type="project" value="TreeGrafter"/>
</dbReference>
<dbReference type="AlphaFoldDB" id="A0AAW0BN95"/>
<dbReference type="EMBL" id="JAYKXP010000091">
    <property type="protein sequence ID" value="KAK7028066.1"/>
    <property type="molecule type" value="Genomic_DNA"/>
</dbReference>
<dbReference type="GO" id="GO:0003724">
    <property type="term" value="F:RNA helicase activity"/>
    <property type="evidence" value="ECO:0007669"/>
    <property type="project" value="UniProtKB-EC"/>
</dbReference>
<gene>
    <name evidence="4" type="primary">PRP28_3</name>
    <name evidence="4" type="ORF">VNI00_015017</name>
</gene>
<dbReference type="GO" id="GO:0005524">
    <property type="term" value="F:ATP binding"/>
    <property type="evidence" value="ECO:0007669"/>
    <property type="project" value="InterPro"/>
</dbReference>
<dbReference type="PANTHER" id="PTHR13710:SF154">
    <property type="entry name" value="RECQ HELICASE, PUTATIVE (AFU_ORTHOLOGUE AFUA_6G14720)-RELATED"/>
    <property type="match status" value="1"/>
</dbReference>
<evidence type="ECO:0000313" key="4">
    <source>
        <dbReference type="EMBL" id="KAK7028066.1"/>
    </source>
</evidence>
<sequence length="695" mass="77827">MTVKLDFRSSEGLKVIDSIVKKHIPQWKDGLKPHQREPIAEILDLMQVMYITGTGDGKSALFIVPILVHLEISQNTRKYPQFNVPIKKKPVGIVIAPTKGLANNIVKESAKFGIKAFAFTQQNISAARVSRINIVKEIAECSFHLVVVDPEHLREPDWYKIPNSPAFRSNVIFGCAEEAHVIDEWGLSFRPAFRLIGSFLCGRLPDSAIFGMTATLQPGPSTASVCATLGFSGNNFHLIRRSNERPNTKIIVQTLTSPIGGLDFPQLIPYLNEHRKTIIHVQTIELGFRVFLFLFNCLPSSVNPLKRIRLYHSIAKDEYNEETIMLLESDPELQVVIATKAFQNGIHAKTIVDSLSIGAAETLNGQKQDGGRAGRDLETSGRRIILVPTQTLSKANKLAETFPPNLDLSQGFPNTGKKASGIDPALAYFFAEKVCYVACENRVYQCEPLTELTLDCVDAKRDLPCSLCCERHQISDDVHKDKFAKSSNSDLVPFISPSTETSKRRTSQLKKPEIEEARSSLAVYEKKLWMEERLKDDHYNRSRPSFLPKSLVNLIIDKLLMLETQESLDALLTSVSWPFHTSQNVKLFSVLSTLRHSIQSKRELKKKQQLEKKKASKSRVNHKEPNKPISPLPELPSPSPPLTDTTNATATHSTLSKTHAKRKDPEPAGGEPRKRRKAVPQPQKKLVHLLEDNSV</sequence>
<dbReference type="GO" id="GO:0005737">
    <property type="term" value="C:cytoplasm"/>
    <property type="evidence" value="ECO:0007669"/>
    <property type="project" value="TreeGrafter"/>
</dbReference>
<dbReference type="GO" id="GO:0003676">
    <property type="term" value="F:nucleic acid binding"/>
    <property type="evidence" value="ECO:0007669"/>
    <property type="project" value="InterPro"/>
</dbReference>
<dbReference type="InterPro" id="IPR027417">
    <property type="entry name" value="P-loop_NTPase"/>
</dbReference>
<evidence type="ECO:0000313" key="5">
    <source>
        <dbReference type="Proteomes" id="UP001383192"/>
    </source>
</evidence>